<dbReference type="AlphaFoldDB" id="A0A419QGG3"/>
<reference evidence="1 2" key="2">
    <citation type="journal article" date="2021" name="Genomics">
        <title>High-quality reference genome for Clonorchis sinensis.</title>
        <authorList>
            <person name="Young N.D."/>
            <person name="Stroehlein A.J."/>
            <person name="Kinkar L."/>
            <person name="Wang T."/>
            <person name="Sohn W.M."/>
            <person name="Chang B.C.H."/>
            <person name="Kaur P."/>
            <person name="Weisz D."/>
            <person name="Dudchenko O."/>
            <person name="Aiden E.L."/>
            <person name="Korhonen P.K."/>
            <person name="Gasser R.B."/>
        </authorList>
    </citation>
    <scope>NUCLEOTIDE SEQUENCE [LARGE SCALE GENOMIC DNA]</scope>
    <source>
        <strain evidence="1">Cs-k2</strain>
    </source>
</reference>
<dbReference type="Proteomes" id="UP000286415">
    <property type="component" value="Unassembled WGS sequence"/>
</dbReference>
<protein>
    <submittedName>
        <fullName evidence="1">Uncharacterized protein</fullName>
    </submittedName>
</protein>
<proteinExistence type="predicted"/>
<dbReference type="InParanoid" id="A0A419QGG3"/>
<sequence length="111" mass="12618">MGASQLSELMSSVTRKWLHEYGEKLSVVHRMDRMRDQLGKPMMFCHEEGHTGLLTPCEMPKWLEREFTDLKVCGSNPTRSASRLPLSRLGQPGSIPALRWQGSWAPKECCS</sequence>
<accession>A0A419QGG3</accession>
<keyword evidence="2" id="KW-1185">Reference proteome</keyword>
<dbReference type="EMBL" id="NIRI02000010">
    <property type="protein sequence ID" value="KAG5454320.1"/>
    <property type="molecule type" value="Genomic_DNA"/>
</dbReference>
<reference evidence="1 2" key="1">
    <citation type="journal article" date="2018" name="Biotechnol. Adv.">
        <title>Improved genomic resources and new bioinformatic workflow for the carcinogenic parasite Clonorchis sinensis: Biotechnological implications.</title>
        <authorList>
            <person name="Wang D."/>
            <person name="Korhonen P.K."/>
            <person name="Gasser R.B."/>
            <person name="Young N.D."/>
        </authorList>
    </citation>
    <scope>NUCLEOTIDE SEQUENCE [LARGE SCALE GENOMIC DNA]</scope>
    <source>
        <strain evidence="1">Cs-k2</strain>
    </source>
</reference>
<evidence type="ECO:0000313" key="1">
    <source>
        <dbReference type="EMBL" id="KAG5454320.1"/>
    </source>
</evidence>
<comment type="caution">
    <text evidence="1">The sequence shown here is derived from an EMBL/GenBank/DDBJ whole genome shotgun (WGS) entry which is preliminary data.</text>
</comment>
<organism evidence="1 2">
    <name type="scientific">Clonorchis sinensis</name>
    <name type="common">Chinese liver fluke</name>
    <dbReference type="NCBI Taxonomy" id="79923"/>
    <lineage>
        <taxon>Eukaryota</taxon>
        <taxon>Metazoa</taxon>
        <taxon>Spiralia</taxon>
        <taxon>Lophotrochozoa</taxon>
        <taxon>Platyhelminthes</taxon>
        <taxon>Trematoda</taxon>
        <taxon>Digenea</taxon>
        <taxon>Opisthorchiida</taxon>
        <taxon>Opisthorchiata</taxon>
        <taxon>Opisthorchiidae</taxon>
        <taxon>Clonorchis</taxon>
    </lineage>
</organism>
<name>A0A419QGG3_CLOSI</name>
<dbReference type="OrthoDB" id="10051416at2759"/>
<gene>
    <name evidence="1" type="ORF">CSKR_109228</name>
</gene>
<evidence type="ECO:0000313" key="2">
    <source>
        <dbReference type="Proteomes" id="UP000286415"/>
    </source>
</evidence>